<feature type="chain" id="PRO_5045476171" description="Secreted protein" evidence="1">
    <location>
        <begin position="24"/>
        <end position="125"/>
    </location>
</feature>
<proteinExistence type="predicted"/>
<protein>
    <recommendedName>
        <fullName evidence="4">Secreted protein</fullName>
    </recommendedName>
</protein>
<dbReference type="EMBL" id="JASGXD010000007">
    <property type="protein sequence ID" value="KAK6004632.1"/>
    <property type="molecule type" value="Genomic_DNA"/>
</dbReference>
<evidence type="ECO:0008006" key="4">
    <source>
        <dbReference type="Google" id="ProtNLM"/>
    </source>
</evidence>
<evidence type="ECO:0000313" key="2">
    <source>
        <dbReference type="EMBL" id="KAK6004632.1"/>
    </source>
</evidence>
<comment type="caution">
    <text evidence="2">The sequence shown here is derived from an EMBL/GenBank/DDBJ whole genome shotgun (WGS) entry which is preliminary data.</text>
</comment>
<dbReference type="Proteomes" id="UP001341245">
    <property type="component" value="Unassembled WGS sequence"/>
</dbReference>
<keyword evidence="1" id="KW-0732">Signal</keyword>
<gene>
    <name evidence="2" type="ORF">QM012_008494</name>
</gene>
<keyword evidence="3" id="KW-1185">Reference proteome</keyword>
<accession>A0ABR0TJW5</accession>
<feature type="signal peptide" evidence="1">
    <location>
        <begin position="1"/>
        <end position="23"/>
    </location>
</feature>
<organism evidence="2 3">
    <name type="scientific">Aureobasidium pullulans</name>
    <name type="common">Black yeast</name>
    <name type="synonym">Pullularia pullulans</name>
    <dbReference type="NCBI Taxonomy" id="5580"/>
    <lineage>
        <taxon>Eukaryota</taxon>
        <taxon>Fungi</taxon>
        <taxon>Dikarya</taxon>
        <taxon>Ascomycota</taxon>
        <taxon>Pezizomycotina</taxon>
        <taxon>Dothideomycetes</taxon>
        <taxon>Dothideomycetidae</taxon>
        <taxon>Dothideales</taxon>
        <taxon>Saccotheciaceae</taxon>
        <taxon>Aureobasidium</taxon>
    </lineage>
</organism>
<name>A0ABR0TJW5_AURPU</name>
<evidence type="ECO:0000313" key="3">
    <source>
        <dbReference type="Proteomes" id="UP001341245"/>
    </source>
</evidence>
<sequence>MKTTTILTTFTGLVAFGTQTATAKCFGSGQFWPNKEEARSFIHDACYKANGMFTGNYDPRQLKAMCPRSGNMGLEFVVQNLNTNTGFDLGDDDCYNRLSNEIFGCDHGGESTISGWFFRARPGTC</sequence>
<reference evidence="2 3" key="1">
    <citation type="submission" date="2023-11" db="EMBL/GenBank/DDBJ databases">
        <title>Draft genome sequence and annotation of the polyextremotolerant black yeast-like fungus Aureobasidium pullulans NRRL 62042.</title>
        <authorList>
            <person name="Dielentheis-Frenken M.R.E."/>
            <person name="Wibberg D."/>
            <person name="Blank L.M."/>
            <person name="Tiso T."/>
        </authorList>
    </citation>
    <scope>NUCLEOTIDE SEQUENCE [LARGE SCALE GENOMIC DNA]</scope>
    <source>
        <strain evidence="2 3">NRRL 62042</strain>
    </source>
</reference>
<evidence type="ECO:0000256" key="1">
    <source>
        <dbReference type="SAM" id="SignalP"/>
    </source>
</evidence>